<gene>
    <name evidence="1" type="ORF">PVAP13_8KG390815</name>
</gene>
<keyword evidence="2" id="KW-1185">Reference proteome</keyword>
<name>A0A8T0PV50_PANVG</name>
<protein>
    <submittedName>
        <fullName evidence="1">Uncharacterized protein</fullName>
    </submittedName>
</protein>
<dbReference type="AlphaFoldDB" id="A0A8T0PV50"/>
<dbReference type="Proteomes" id="UP000823388">
    <property type="component" value="Chromosome 8K"/>
</dbReference>
<proteinExistence type="predicted"/>
<evidence type="ECO:0000313" key="1">
    <source>
        <dbReference type="EMBL" id="KAG2564202.1"/>
    </source>
</evidence>
<dbReference type="EMBL" id="CM029051">
    <property type="protein sequence ID" value="KAG2564202.1"/>
    <property type="molecule type" value="Genomic_DNA"/>
</dbReference>
<organism evidence="1 2">
    <name type="scientific">Panicum virgatum</name>
    <name type="common">Blackwell switchgrass</name>
    <dbReference type="NCBI Taxonomy" id="38727"/>
    <lineage>
        <taxon>Eukaryota</taxon>
        <taxon>Viridiplantae</taxon>
        <taxon>Streptophyta</taxon>
        <taxon>Embryophyta</taxon>
        <taxon>Tracheophyta</taxon>
        <taxon>Spermatophyta</taxon>
        <taxon>Magnoliopsida</taxon>
        <taxon>Liliopsida</taxon>
        <taxon>Poales</taxon>
        <taxon>Poaceae</taxon>
        <taxon>PACMAD clade</taxon>
        <taxon>Panicoideae</taxon>
        <taxon>Panicodae</taxon>
        <taxon>Paniceae</taxon>
        <taxon>Panicinae</taxon>
        <taxon>Panicum</taxon>
        <taxon>Panicum sect. Hiantes</taxon>
    </lineage>
</organism>
<comment type="caution">
    <text evidence="1">The sequence shown here is derived from an EMBL/GenBank/DDBJ whole genome shotgun (WGS) entry which is preliminary data.</text>
</comment>
<accession>A0A8T0PV50</accession>
<evidence type="ECO:0000313" key="2">
    <source>
        <dbReference type="Proteomes" id="UP000823388"/>
    </source>
</evidence>
<sequence>MHRSDQVICHNLVAVRGGSLAILVWRSGEGSSPQPTPHTRNLIQGRPVWCSANKHQLAALLRSSVMEALFWSELDFVIAADRVVLDTDVDGDHRNCEPKMAGVPQFLSLPH</sequence>
<reference evidence="1" key="1">
    <citation type="submission" date="2020-05" db="EMBL/GenBank/DDBJ databases">
        <title>WGS assembly of Panicum virgatum.</title>
        <authorList>
            <person name="Lovell J.T."/>
            <person name="Jenkins J."/>
            <person name="Shu S."/>
            <person name="Juenger T.E."/>
            <person name="Schmutz J."/>
        </authorList>
    </citation>
    <scope>NUCLEOTIDE SEQUENCE</scope>
    <source>
        <strain evidence="1">AP13</strain>
    </source>
</reference>